<dbReference type="EMBL" id="ML995828">
    <property type="protein sequence ID" value="KAF2770095.1"/>
    <property type="molecule type" value="Genomic_DNA"/>
</dbReference>
<gene>
    <name evidence="1" type="ORF">EJ03DRAFT_382228</name>
</gene>
<dbReference type="Proteomes" id="UP000799436">
    <property type="component" value="Unassembled WGS sequence"/>
</dbReference>
<dbReference type="OrthoDB" id="10383959at2759"/>
<accession>A0A6G1LB72</accession>
<sequence length="383" mass="42341">MSTHRATLTGHPIVSLPAHAAVQSDCSTGFTSNDYYEPLTPPGETADVVPLLEELAQLCLLVSKRRVSNSSIALEHPHLEDYRSWIVAQARSVIVSLASRHKSLDNETIKSRIKAVVAQLAETKAAPAAKVTYEICRDMEYLLSGHDRRSMVSDTAVKDLETTSANLELRTLDFCGDSDKQTFEGHQCDLIIASSTIRMTETSQILDYLQRSLRADGQLTFQRTDAFDWITYVFGMRPEWWFRKHDESRGTPTSSGLNGRIVAAVGMGKASGHAVDSKFKDHLTVFLVASELLPDRLTSNKTVAARDDSLSTIVESIIRHLGEDGYHVTRCASESQTQLGQEVISVEMVDHGLSIRRRLQLNECASKGTSGRSYSAQTGHVKF</sequence>
<dbReference type="AlphaFoldDB" id="A0A6G1LB72"/>
<reference evidence="1" key="1">
    <citation type="journal article" date="2020" name="Stud. Mycol.">
        <title>101 Dothideomycetes genomes: a test case for predicting lifestyles and emergence of pathogens.</title>
        <authorList>
            <person name="Haridas S."/>
            <person name="Albert R."/>
            <person name="Binder M."/>
            <person name="Bloem J."/>
            <person name="Labutti K."/>
            <person name="Salamov A."/>
            <person name="Andreopoulos B."/>
            <person name="Baker S."/>
            <person name="Barry K."/>
            <person name="Bills G."/>
            <person name="Bluhm B."/>
            <person name="Cannon C."/>
            <person name="Castanera R."/>
            <person name="Culley D."/>
            <person name="Daum C."/>
            <person name="Ezra D."/>
            <person name="Gonzalez J."/>
            <person name="Henrissat B."/>
            <person name="Kuo A."/>
            <person name="Liang C."/>
            <person name="Lipzen A."/>
            <person name="Lutzoni F."/>
            <person name="Magnuson J."/>
            <person name="Mondo S."/>
            <person name="Nolan M."/>
            <person name="Ohm R."/>
            <person name="Pangilinan J."/>
            <person name="Park H.-J."/>
            <person name="Ramirez L."/>
            <person name="Alfaro M."/>
            <person name="Sun H."/>
            <person name="Tritt A."/>
            <person name="Yoshinaga Y."/>
            <person name="Zwiers L.-H."/>
            <person name="Turgeon B."/>
            <person name="Goodwin S."/>
            <person name="Spatafora J."/>
            <person name="Crous P."/>
            <person name="Grigoriev I."/>
        </authorList>
    </citation>
    <scope>NUCLEOTIDE SEQUENCE</scope>
    <source>
        <strain evidence="1">CBS 116005</strain>
    </source>
</reference>
<proteinExistence type="predicted"/>
<organism evidence="1 2">
    <name type="scientific">Teratosphaeria nubilosa</name>
    <dbReference type="NCBI Taxonomy" id="161662"/>
    <lineage>
        <taxon>Eukaryota</taxon>
        <taxon>Fungi</taxon>
        <taxon>Dikarya</taxon>
        <taxon>Ascomycota</taxon>
        <taxon>Pezizomycotina</taxon>
        <taxon>Dothideomycetes</taxon>
        <taxon>Dothideomycetidae</taxon>
        <taxon>Mycosphaerellales</taxon>
        <taxon>Teratosphaeriaceae</taxon>
        <taxon>Teratosphaeria</taxon>
    </lineage>
</organism>
<evidence type="ECO:0000313" key="2">
    <source>
        <dbReference type="Proteomes" id="UP000799436"/>
    </source>
</evidence>
<evidence type="ECO:0000313" key="1">
    <source>
        <dbReference type="EMBL" id="KAF2770095.1"/>
    </source>
</evidence>
<name>A0A6G1LB72_9PEZI</name>
<protein>
    <submittedName>
        <fullName evidence="1">Uncharacterized protein</fullName>
    </submittedName>
</protein>
<keyword evidence="2" id="KW-1185">Reference proteome</keyword>